<comment type="caution">
    <text evidence="1">The sequence shown here is derived from an EMBL/GenBank/DDBJ whole genome shotgun (WGS) entry which is preliminary data.</text>
</comment>
<dbReference type="AlphaFoldDB" id="A0A8B3DCT8"/>
<gene>
    <name evidence="1" type="ORF">DS957_025610</name>
</gene>
<evidence type="ECO:0000313" key="1">
    <source>
        <dbReference type="EMBL" id="RIW02231.1"/>
    </source>
</evidence>
<reference evidence="1 2" key="1">
    <citation type="submission" date="2018-08" db="EMBL/GenBank/DDBJ databases">
        <title>Vibrio harveyi strains pathogenic to white snook Centropomus viridis Lockington (1877) and potential probiotic bacteria.</title>
        <authorList>
            <person name="Soto-Rodriguez S."/>
            <person name="Gomez-Gil B."/>
            <person name="Lozano-Olvera R."/>
        </authorList>
    </citation>
    <scope>NUCLEOTIDE SEQUENCE [LARGE SCALE GENOMIC DNA]</scope>
    <source>
        <strain evidence="1 2">CAIM 1508</strain>
    </source>
</reference>
<sequence length="159" mass="17979">MVVDMELLSKDKLEIRDVEKGSEYISYKILLAIEGRPANSFVKGVQVEYGVKYDNCYVIFVTDDILNEETLRVYLFDLNAKLIDYLYIGSAYSTGRLQDLTLQKDGSISFLFIGDTLWNIKVLSKAEMIIPFVSNPKGVSRKSVFSSFLHVQGSPKAET</sequence>
<accession>A0A8B3DCT8</accession>
<evidence type="ECO:0000313" key="2">
    <source>
        <dbReference type="Proteomes" id="UP000253437"/>
    </source>
</evidence>
<dbReference type="Proteomes" id="UP000253437">
    <property type="component" value="Unassembled WGS sequence"/>
</dbReference>
<organism evidence="1 2">
    <name type="scientific">Vibrio harveyi</name>
    <name type="common">Beneckea harveyi</name>
    <dbReference type="NCBI Taxonomy" id="669"/>
    <lineage>
        <taxon>Bacteria</taxon>
        <taxon>Pseudomonadati</taxon>
        <taxon>Pseudomonadota</taxon>
        <taxon>Gammaproteobacteria</taxon>
        <taxon>Vibrionales</taxon>
        <taxon>Vibrionaceae</taxon>
        <taxon>Vibrio</taxon>
    </lineage>
</organism>
<protein>
    <submittedName>
        <fullName evidence="1">Uncharacterized protein</fullName>
    </submittedName>
</protein>
<proteinExistence type="predicted"/>
<dbReference type="EMBL" id="QOUW02000183">
    <property type="protein sequence ID" value="RIW02231.1"/>
    <property type="molecule type" value="Genomic_DNA"/>
</dbReference>
<name>A0A8B3DCT8_VIBHA</name>